<proteinExistence type="predicted"/>
<evidence type="ECO:0000313" key="2">
    <source>
        <dbReference type="EMBL" id="GAI78750.1"/>
    </source>
</evidence>
<protein>
    <recommendedName>
        <fullName evidence="1">Ketopantoate reductase N-terminal domain-containing protein</fullName>
    </recommendedName>
</protein>
<dbReference type="AlphaFoldDB" id="X1STR3"/>
<dbReference type="Pfam" id="PF02558">
    <property type="entry name" value="ApbA"/>
    <property type="match status" value="1"/>
</dbReference>
<dbReference type="SUPFAM" id="SSF51735">
    <property type="entry name" value="NAD(P)-binding Rossmann-fold domains"/>
    <property type="match status" value="1"/>
</dbReference>
<dbReference type="InterPro" id="IPR013332">
    <property type="entry name" value="KPR_N"/>
</dbReference>
<accession>X1STR3</accession>
<sequence length="175" mass="19550">GAMGAFLASRFFDADSFSTEMIARGRYNDRLRSRGLVVNGKQYSMPVVHPDEATVPADLIVVALKHHHLKDAVHDLKKLVGSATIIISVMNGLDSEDYIGSIYGMDKVLYTISVGIDAVREGNQITYTKPGVLYFGELRNTRPSQRVLRVQEAFDRAEIPYETPEDMNRMLLGRC</sequence>
<feature type="non-terminal residue" evidence="2">
    <location>
        <position position="1"/>
    </location>
</feature>
<name>X1STR3_9ZZZZ</name>
<dbReference type="Gene3D" id="3.40.50.720">
    <property type="entry name" value="NAD(P)-binding Rossmann-like Domain"/>
    <property type="match status" value="1"/>
</dbReference>
<gene>
    <name evidence="2" type="ORF">S12H4_18755</name>
</gene>
<comment type="caution">
    <text evidence="2">The sequence shown here is derived from an EMBL/GenBank/DDBJ whole genome shotgun (WGS) entry which is preliminary data.</text>
</comment>
<reference evidence="2" key="1">
    <citation type="journal article" date="2014" name="Front. Microbiol.">
        <title>High frequency of phylogenetically diverse reductive dehalogenase-homologous genes in deep subseafloor sedimentary metagenomes.</title>
        <authorList>
            <person name="Kawai M."/>
            <person name="Futagami T."/>
            <person name="Toyoda A."/>
            <person name="Takaki Y."/>
            <person name="Nishi S."/>
            <person name="Hori S."/>
            <person name="Arai W."/>
            <person name="Tsubouchi T."/>
            <person name="Morono Y."/>
            <person name="Uchiyama I."/>
            <person name="Ito T."/>
            <person name="Fujiyama A."/>
            <person name="Inagaki F."/>
            <person name="Takami H."/>
        </authorList>
    </citation>
    <scope>NUCLEOTIDE SEQUENCE</scope>
    <source>
        <strain evidence="2">Expedition CK06-06</strain>
    </source>
</reference>
<dbReference type="EMBL" id="BARW01009301">
    <property type="protein sequence ID" value="GAI78750.1"/>
    <property type="molecule type" value="Genomic_DNA"/>
</dbReference>
<dbReference type="InterPro" id="IPR036291">
    <property type="entry name" value="NAD(P)-bd_dom_sf"/>
</dbReference>
<organism evidence="2">
    <name type="scientific">marine sediment metagenome</name>
    <dbReference type="NCBI Taxonomy" id="412755"/>
    <lineage>
        <taxon>unclassified sequences</taxon>
        <taxon>metagenomes</taxon>
        <taxon>ecological metagenomes</taxon>
    </lineage>
</organism>
<evidence type="ECO:0000259" key="1">
    <source>
        <dbReference type="Pfam" id="PF02558"/>
    </source>
</evidence>
<feature type="domain" description="Ketopantoate reductase N-terminal" evidence="1">
    <location>
        <begin position="1"/>
        <end position="139"/>
    </location>
</feature>